<evidence type="ECO:0000256" key="5">
    <source>
        <dbReference type="ARBA" id="ARBA00022989"/>
    </source>
</evidence>
<dbReference type="EMBL" id="JAGSOH010000005">
    <property type="protein sequence ID" value="MBR7825421.1"/>
    <property type="molecule type" value="Genomic_DNA"/>
</dbReference>
<feature type="transmembrane region" description="Helical" evidence="8">
    <location>
        <begin position="205"/>
        <end position="228"/>
    </location>
</feature>
<keyword evidence="10" id="KW-1185">Reference proteome</keyword>
<comment type="similarity">
    <text evidence="7">Belongs to the glycosyltransferase 87 family.</text>
</comment>
<dbReference type="RefSeq" id="WP_212516569.1">
    <property type="nucleotide sequence ID" value="NZ_JAGSOH010000005.1"/>
</dbReference>
<dbReference type="GO" id="GO:0016758">
    <property type="term" value="F:hexosyltransferase activity"/>
    <property type="evidence" value="ECO:0007669"/>
    <property type="project" value="InterPro"/>
</dbReference>
<dbReference type="Pfam" id="PF09594">
    <property type="entry name" value="GT87"/>
    <property type="match status" value="1"/>
</dbReference>
<comment type="caution">
    <text evidence="9">The sequence shown here is derived from an EMBL/GenBank/DDBJ whole genome shotgun (WGS) entry which is preliminary data.</text>
</comment>
<gene>
    <name evidence="9" type="ORF">KDK95_03825</name>
</gene>
<feature type="transmembrane region" description="Helical" evidence="8">
    <location>
        <begin position="358"/>
        <end position="376"/>
    </location>
</feature>
<dbReference type="GO" id="GO:0005886">
    <property type="term" value="C:plasma membrane"/>
    <property type="evidence" value="ECO:0007669"/>
    <property type="project" value="UniProtKB-SubCell"/>
</dbReference>
<feature type="transmembrane region" description="Helical" evidence="8">
    <location>
        <begin position="90"/>
        <end position="108"/>
    </location>
</feature>
<evidence type="ECO:0000256" key="6">
    <source>
        <dbReference type="ARBA" id="ARBA00023136"/>
    </source>
</evidence>
<feature type="transmembrane region" description="Helical" evidence="8">
    <location>
        <begin position="330"/>
        <end position="346"/>
    </location>
</feature>
<proteinExistence type="inferred from homology"/>
<name>A0A941E5D5_9ACTN</name>
<dbReference type="AlphaFoldDB" id="A0A941E5D5"/>
<evidence type="ECO:0000313" key="10">
    <source>
        <dbReference type="Proteomes" id="UP000676325"/>
    </source>
</evidence>
<evidence type="ECO:0000256" key="8">
    <source>
        <dbReference type="SAM" id="Phobius"/>
    </source>
</evidence>
<keyword evidence="2" id="KW-1003">Cell membrane</keyword>
<evidence type="ECO:0000256" key="4">
    <source>
        <dbReference type="ARBA" id="ARBA00022692"/>
    </source>
</evidence>
<dbReference type="InterPro" id="IPR018584">
    <property type="entry name" value="GT87"/>
</dbReference>
<keyword evidence="3" id="KW-0808">Transferase</keyword>
<feature type="transmembrane region" description="Helical" evidence="8">
    <location>
        <begin position="382"/>
        <end position="405"/>
    </location>
</feature>
<feature type="transmembrane region" description="Helical" evidence="8">
    <location>
        <begin position="307"/>
        <end position="324"/>
    </location>
</feature>
<evidence type="ECO:0000256" key="2">
    <source>
        <dbReference type="ARBA" id="ARBA00022475"/>
    </source>
</evidence>
<feature type="transmembrane region" description="Helical" evidence="8">
    <location>
        <begin position="66"/>
        <end position="83"/>
    </location>
</feature>
<feature type="transmembrane region" description="Helical" evidence="8">
    <location>
        <begin position="12"/>
        <end position="35"/>
    </location>
</feature>
<dbReference type="Proteomes" id="UP000676325">
    <property type="component" value="Unassembled WGS sequence"/>
</dbReference>
<accession>A0A941E5D5</accession>
<comment type="subcellular location">
    <subcellularLocation>
        <location evidence="1">Cell membrane</location>
        <topology evidence="1">Multi-pass membrane protein</topology>
    </subcellularLocation>
</comment>
<feature type="transmembrane region" description="Helical" evidence="8">
    <location>
        <begin position="274"/>
        <end position="295"/>
    </location>
</feature>
<feature type="transmembrane region" description="Helical" evidence="8">
    <location>
        <begin position="235"/>
        <end position="254"/>
    </location>
</feature>
<feature type="transmembrane region" description="Helical" evidence="8">
    <location>
        <begin position="173"/>
        <end position="193"/>
    </location>
</feature>
<organism evidence="9 10">
    <name type="scientific">Actinospica acidithermotolerans</name>
    <dbReference type="NCBI Taxonomy" id="2828514"/>
    <lineage>
        <taxon>Bacteria</taxon>
        <taxon>Bacillati</taxon>
        <taxon>Actinomycetota</taxon>
        <taxon>Actinomycetes</taxon>
        <taxon>Catenulisporales</taxon>
        <taxon>Actinospicaceae</taxon>
        <taxon>Actinospica</taxon>
    </lineage>
</organism>
<reference evidence="9" key="1">
    <citation type="submission" date="2021-04" db="EMBL/GenBank/DDBJ databases">
        <title>Genome based classification of Actinospica acidithermotolerans sp. nov., an actinobacterium isolated from an Indonesian hot spring.</title>
        <authorList>
            <person name="Kusuma A.B."/>
            <person name="Putra K.E."/>
            <person name="Nafisah S."/>
            <person name="Loh J."/>
            <person name="Nouioui I."/>
            <person name="Goodfellow M."/>
        </authorList>
    </citation>
    <scope>NUCLEOTIDE SEQUENCE</scope>
    <source>
        <strain evidence="9">MGRD01-02</strain>
    </source>
</reference>
<protein>
    <submittedName>
        <fullName evidence="9">DUF2029 domain-containing protein</fullName>
    </submittedName>
</protein>
<evidence type="ECO:0000256" key="3">
    <source>
        <dbReference type="ARBA" id="ARBA00022679"/>
    </source>
</evidence>
<keyword evidence="4 8" id="KW-0812">Transmembrane</keyword>
<evidence type="ECO:0000256" key="7">
    <source>
        <dbReference type="ARBA" id="ARBA00024033"/>
    </source>
</evidence>
<feature type="transmembrane region" description="Helical" evidence="8">
    <location>
        <begin position="128"/>
        <end position="161"/>
    </location>
</feature>
<keyword evidence="6 8" id="KW-0472">Membrane</keyword>
<evidence type="ECO:0000313" key="9">
    <source>
        <dbReference type="EMBL" id="MBR7825421.1"/>
    </source>
</evidence>
<evidence type="ECO:0000256" key="1">
    <source>
        <dbReference type="ARBA" id="ARBA00004651"/>
    </source>
</evidence>
<keyword evidence="5 8" id="KW-1133">Transmembrane helix</keyword>
<sequence>MTLTVARPRYRRVLAAWFASRVLLMLLATTVLPWFSHGAVLGDVKIYQGWAHILEHGSYPVHDTRWQYPPAAALIFLAPLLVAHFGASYLVTFFFLALLADFAVYALLLSHSDRNAAADGAEPHLTGVWVWVVGGFAIGPLLLMRYDVIVTALAVAGLVLPARSVKLRWSLRGALLGVGALVKVWPGALILGLPPKGPGRRAVAWLVGTAAVLTAILSLSLTGALSFLSGQSNRGIEVESVLASVFMILHWFGYPAKVAMTYGSFQVSGPGISAVASFAELLTVVGVGIVLWWRLMRFKARSWTPGLMYDTAFTVVLVLVVTSRVLSPQYLIWLLGLAALVLTENGPMRRGTVMARPACLVVFCVLITQVEFPLLFGEVMGGQFWGTMVVAGRNLILVVACVQALHRLWQSGAREPQEFAEPARTAASAAHAD</sequence>